<dbReference type="Proteomes" id="UP000183365">
    <property type="component" value="Unassembled WGS sequence"/>
</dbReference>
<dbReference type="OrthoDB" id="3972692at2759"/>
<evidence type="ECO:0000313" key="2">
    <source>
        <dbReference type="EMBL" id="SGZ38958.1"/>
    </source>
</evidence>
<keyword evidence="3" id="KW-1185">Reference proteome</keyword>
<dbReference type="EMBL" id="FQNF01000014">
    <property type="protein sequence ID" value="SGZ38958.1"/>
    <property type="molecule type" value="Genomic_DNA"/>
</dbReference>
<organism evidence="2 3">
    <name type="scientific">Hanseniaspora guilliermondii</name>
    <dbReference type="NCBI Taxonomy" id="56406"/>
    <lineage>
        <taxon>Eukaryota</taxon>
        <taxon>Fungi</taxon>
        <taxon>Dikarya</taxon>
        <taxon>Ascomycota</taxon>
        <taxon>Saccharomycotina</taxon>
        <taxon>Saccharomycetes</taxon>
        <taxon>Saccharomycodales</taxon>
        <taxon>Saccharomycodaceae</taxon>
        <taxon>Hanseniaspora</taxon>
    </lineage>
</organism>
<sequence>MDLQSDLYRKNVFNENRINAPSDTQNISPDNEDSESMNVLIIDGKATQNNEYDVDPNDSNNLPAEDSDIESSKVIMSHNSHMNTENISSLSNKNELKSVIYNGKESYLENSKNPSSSSNSMVQTVAKSPKKEGLGFIMNNNVLPMLDMNGVKLQKQFDDKDIPQFQMYMNRKNFEAEKENKIMHNRVQYKNVQNDVGTHESSFENSTNMENNSAIDDFAEMNRMDFLEPVHENVLQVNSDISSDSFSTQHNSLDKKIRLKGMSAFGHKKNVDDSVISAGPVHEANEVFERIIKVDKLSPNYDNNELSKANDTVDREIAEKDDVLGPFELNKINDFAKHRVQAQSVHITGKSGYSNATTAVDNANNNQSSVLDEKAKQHAKTNSNFKHKKDLSTTTPEDIGMEYYEPNGAWGWKQTKKSLNEVKNGSRFFGPDEMNVAYNKGFSYKQDHKQIINETLQNLPNNTTNYLNNNSDDLLNTEQLVNGQYGAFKNSRILTKSNNPHYSLPNVDEDAYVSDITNPMKIEGLSQGKNYNEAEDFEDESMHSHSGGEDNLNIDQNPLDISSKSFDKLTAMLDTNPFELNLSNTDMIDVLENLHIVQDLNPYVLKLDLSINEGIYLNSESSDISKLVHLKELLMYHMHLNNINFLENGTFFHLEHLNLSHNKLMNFTLPMNLHPLISLKSLNLSHNELKGHLRLDLSRYLPSLEYLNINGNPDLESIEFILPDEELLVMKKLSLIGLKSLKKMDFFCKNTQDKINFVIDEIDITKAKVSLLKSMKDANNVNIRIKHMKISFSTISVDDNFNSVTFPNIETLFVKNSEWTTEIFGCLNNSLKHLQINNVSFDMGSFENSLVKNNLKNLESITISDTNLEPPMNNFFQFIKKNLNTENLREFNISENPHTKIAYFSEARKTKLFRIGTGMIFPKLSKMDGFDLIEIWKDRKI</sequence>
<feature type="region of interest" description="Disordered" evidence="1">
    <location>
        <begin position="374"/>
        <end position="393"/>
    </location>
</feature>
<dbReference type="Gene3D" id="3.80.10.10">
    <property type="entry name" value="Ribonuclease Inhibitor"/>
    <property type="match status" value="1"/>
</dbReference>
<reference evidence="3" key="1">
    <citation type="submission" date="2016-11" db="EMBL/GenBank/DDBJ databases">
        <authorList>
            <person name="Guldener U."/>
        </authorList>
    </citation>
    <scope>NUCLEOTIDE SEQUENCE [LARGE SCALE GENOMIC DNA]</scope>
</reference>
<protein>
    <submittedName>
        <fullName evidence="2">Uncharacterized protein</fullName>
    </submittedName>
</protein>
<gene>
    <name evidence="2" type="ORF">HGUI_01158</name>
</gene>
<dbReference type="PROSITE" id="PS51450">
    <property type="entry name" value="LRR"/>
    <property type="match status" value="1"/>
</dbReference>
<dbReference type="VEuPathDB" id="FungiDB:HGUI_01158"/>
<evidence type="ECO:0000256" key="1">
    <source>
        <dbReference type="SAM" id="MobiDB-lite"/>
    </source>
</evidence>
<evidence type="ECO:0000313" key="3">
    <source>
        <dbReference type="Proteomes" id="UP000183365"/>
    </source>
</evidence>
<accession>A0A1L0FHA4</accession>
<name>A0A1L0FHA4_9ASCO</name>
<dbReference type="SUPFAM" id="SSF52058">
    <property type="entry name" value="L domain-like"/>
    <property type="match status" value="1"/>
</dbReference>
<proteinExistence type="predicted"/>
<dbReference type="InterPro" id="IPR032675">
    <property type="entry name" value="LRR_dom_sf"/>
</dbReference>
<dbReference type="AlphaFoldDB" id="A0A1L0FHA4"/>
<dbReference type="InterPro" id="IPR001611">
    <property type="entry name" value="Leu-rich_rpt"/>
</dbReference>